<reference evidence="2" key="1">
    <citation type="submission" date="2014-04" db="EMBL/GenBank/DDBJ databases">
        <title>Evolutionary Origins and Diversification of the Mycorrhizal Mutualists.</title>
        <authorList>
            <consortium name="DOE Joint Genome Institute"/>
            <consortium name="Mycorrhizal Genomics Consortium"/>
            <person name="Kohler A."/>
            <person name="Kuo A."/>
            <person name="Nagy L.G."/>
            <person name="Floudas D."/>
            <person name="Copeland A."/>
            <person name="Barry K.W."/>
            <person name="Cichocki N."/>
            <person name="Veneault-Fourrey C."/>
            <person name="LaButti K."/>
            <person name="Lindquist E.A."/>
            <person name="Lipzen A."/>
            <person name="Lundell T."/>
            <person name="Morin E."/>
            <person name="Murat C."/>
            <person name="Riley R."/>
            <person name="Ohm R."/>
            <person name="Sun H."/>
            <person name="Tunlid A."/>
            <person name="Henrissat B."/>
            <person name="Grigoriev I.V."/>
            <person name="Hibbett D.S."/>
            <person name="Martin F."/>
        </authorList>
    </citation>
    <scope>NUCLEOTIDE SEQUENCE [LARGE SCALE GENOMIC DNA]</scope>
    <source>
        <strain evidence="2">FD-334 SS-4</strain>
    </source>
</reference>
<sequence length="156" mass="17743">MRYVHGGAGDTYLAQSELEPMFRCAMHGVLEISRIKVNIPECIMSKLLGCLLLCTRCHARASKSDALSSASSDTGSIDYNWSWASQKLRPPAGRCLHFLFGIKRSNPRPPEFCQSNMRYNSLCTRTPARREASSTFWPQLQYIYMKNNHQIPIIKI</sequence>
<name>A0A0D2NTV3_HYPSF</name>
<keyword evidence="2" id="KW-1185">Reference proteome</keyword>
<evidence type="ECO:0000313" key="2">
    <source>
        <dbReference type="Proteomes" id="UP000054270"/>
    </source>
</evidence>
<dbReference type="AlphaFoldDB" id="A0A0D2NTV3"/>
<dbReference type="Proteomes" id="UP000054270">
    <property type="component" value="Unassembled WGS sequence"/>
</dbReference>
<protein>
    <submittedName>
        <fullName evidence="1">Uncharacterized protein</fullName>
    </submittedName>
</protein>
<organism evidence="1 2">
    <name type="scientific">Hypholoma sublateritium (strain FD-334 SS-4)</name>
    <dbReference type="NCBI Taxonomy" id="945553"/>
    <lineage>
        <taxon>Eukaryota</taxon>
        <taxon>Fungi</taxon>
        <taxon>Dikarya</taxon>
        <taxon>Basidiomycota</taxon>
        <taxon>Agaricomycotina</taxon>
        <taxon>Agaricomycetes</taxon>
        <taxon>Agaricomycetidae</taxon>
        <taxon>Agaricales</taxon>
        <taxon>Agaricineae</taxon>
        <taxon>Strophariaceae</taxon>
        <taxon>Hypholoma</taxon>
    </lineage>
</organism>
<dbReference type="EMBL" id="KN817551">
    <property type="protein sequence ID" value="KJA22284.1"/>
    <property type="molecule type" value="Genomic_DNA"/>
</dbReference>
<gene>
    <name evidence="1" type="ORF">HYPSUDRAFT_662153</name>
</gene>
<proteinExistence type="predicted"/>
<accession>A0A0D2NTV3</accession>
<evidence type="ECO:0000313" key="1">
    <source>
        <dbReference type="EMBL" id="KJA22284.1"/>
    </source>
</evidence>